<evidence type="ECO:0000256" key="1">
    <source>
        <dbReference type="SAM" id="MobiDB-lite"/>
    </source>
</evidence>
<feature type="region of interest" description="Disordered" evidence="1">
    <location>
        <begin position="42"/>
        <end position="72"/>
    </location>
</feature>
<feature type="non-terminal residue" evidence="2">
    <location>
        <position position="1"/>
    </location>
</feature>
<organism evidence="2 3">
    <name type="scientific">Stylosanthes scabra</name>
    <dbReference type="NCBI Taxonomy" id="79078"/>
    <lineage>
        <taxon>Eukaryota</taxon>
        <taxon>Viridiplantae</taxon>
        <taxon>Streptophyta</taxon>
        <taxon>Embryophyta</taxon>
        <taxon>Tracheophyta</taxon>
        <taxon>Spermatophyta</taxon>
        <taxon>Magnoliopsida</taxon>
        <taxon>eudicotyledons</taxon>
        <taxon>Gunneridae</taxon>
        <taxon>Pentapetalae</taxon>
        <taxon>rosids</taxon>
        <taxon>fabids</taxon>
        <taxon>Fabales</taxon>
        <taxon>Fabaceae</taxon>
        <taxon>Papilionoideae</taxon>
        <taxon>50 kb inversion clade</taxon>
        <taxon>dalbergioids sensu lato</taxon>
        <taxon>Dalbergieae</taxon>
        <taxon>Pterocarpus clade</taxon>
        <taxon>Stylosanthes</taxon>
    </lineage>
</organism>
<sequence>KHVAAGTRVSGTRLTCIKSPEVDSTTQTKVEKWIVNSQAWPKSLKLPSGGNVTDQPSRPKSSKNKAINKWPTSKEESLKIEKIWYNLNRSQKDLNYPQLYKQGASPPQDMHSLNLPHSIRSGIP</sequence>
<evidence type="ECO:0000313" key="2">
    <source>
        <dbReference type="EMBL" id="MED6116735.1"/>
    </source>
</evidence>
<name>A0ABU6QY65_9FABA</name>
<comment type="caution">
    <text evidence="2">The sequence shown here is derived from an EMBL/GenBank/DDBJ whole genome shotgun (WGS) entry which is preliminary data.</text>
</comment>
<evidence type="ECO:0000313" key="3">
    <source>
        <dbReference type="Proteomes" id="UP001341840"/>
    </source>
</evidence>
<dbReference type="EMBL" id="JASCZI010003258">
    <property type="protein sequence ID" value="MED6116735.1"/>
    <property type="molecule type" value="Genomic_DNA"/>
</dbReference>
<accession>A0ABU6QY65</accession>
<proteinExistence type="predicted"/>
<reference evidence="2 3" key="1">
    <citation type="journal article" date="2023" name="Plants (Basel)">
        <title>Bridging the Gap: Combining Genomics and Transcriptomics Approaches to Understand Stylosanthes scabra, an Orphan Legume from the Brazilian Caatinga.</title>
        <authorList>
            <person name="Ferreira-Neto J.R.C."/>
            <person name="da Silva M.D."/>
            <person name="Binneck E."/>
            <person name="de Melo N.F."/>
            <person name="da Silva R.H."/>
            <person name="de Melo A.L.T.M."/>
            <person name="Pandolfi V."/>
            <person name="Bustamante F.O."/>
            <person name="Brasileiro-Vidal A.C."/>
            <person name="Benko-Iseppon A.M."/>
        </authorList>
    </citation>
    <scope>NUCLEOTIDE SEQUENCE [LARGE SCALE GENOMIC DNA]</scope>
    <source>
        <tissue evidence="2">Leaves</tissue>
    </source>
</reference>
<keyword evidence="3" id="KW-1185">Reference proteome</keyword>
<feature type="compositionally biased region" description="Polar residues" evidence="1">
    <location>
        <begin position="50"/>
        <end position="59"/>
    </location>
</feature>
<protein>
    <submittedName>
        <fullName evidence="2">Uncharacterized protein</fullName>
    </submittedName>
</protein>
<feature type="region of interest" description="Disordered" evidence="1">
    <location>
        <begin position="97"/>
        <end position="124"/>
    </location>
</feature>
<dbReference type="Proteomes" id="UP001341840">
    <property type="component" value="Unassembled WGS sequence"/>
</dbReference>
<gene>
    <name evidence="2" type="ORF">PIB30_102959</name>
</gene>